<comment type="caution">
    <text evidence="2">The sequence shown here is derived from an EMBL/GenBank/DDBJ whole genome shotgun (WGS) entry which is preliminary data.</text>
</comment>
<dbReference type="InterPro" id="IPR011010">
    <property type="entry name" value="DNA_brk_join_enz"/>
</dbReference>
<dbReference type="AlphaFoldDB" id="A0A0A0F0Y1"/>
<reference evidence="2 3" key="1">
    <citation type="journal article" date="2015" name="Stand. Genomic Sci.">
        <title>Genomic information of the arsenic-resistant bacterium Lysobacter arseniciresistens type strain ZS79(T) and comparison of Lysobacter draft genomes.</title>
        <authorList>
            <person name="Liu L."/>
            <person name="Zhang S."/>
            <person name="Luo M."/>
            <person name="Wang G."/>
        </authorList>
    </citation>
    <scope>NUCLEOTIDE SEQUENCE [LARGE SCALE GENOMIC DNA]</scope>
    <source>
        <strain evidence="2 3">ZS79</strain>
    </source>
</reference>
<accession>A0A0A0F0Y1</accession>
<evidence type="ECO:0000256" key="1">
    <source>
        <dbReference type="ARBA" id="ARBA00023172"/>
    </source>
</evidence>
<dbReference type="SUPFAM" id="SSF56349">
    <property type="entry name" value="DNA breaking-rejoining enzymes"/>
    <property type="match status" value="1"/>
</dbReference>
<evidence type="ECO:0000313" key="3">
    <source>
        <dbReference type="Proteomes" id="UP000029989"/>
    </source>
</evidence>
<gene>
    <name evidence="2" type="ORF">N799_13150</name>
</gene>
<keyword evidence="3" id="KW-1185">Reference proteome</keyword>
<dbReference type="GO" id="GO:0006310">
    <property type="term" value="P:DNA recombination"/>
    <property type="evidence" value="ECO:0007669"/>
    <property type="project" value="UniProtKB-KW"/>
</dbReference>
<dbReference type="EMBL" id="AVPT01000008">
    <property type="protein sequence ID" value="KGM56816.1"/>
    <property type="molecule type" value="Genomic_DNA"/>
</dbReference>
<protein>
    <recommendedName>
        <fullName evidence="4">Tyr recombinase domain-containing protein</fullName>
    </recommendedName>
</protein>
<sequence length="1241" mass="136652">MVTHTACMFLVVAGHRPVDALFALTVGEVYLGPDGGMALFRDKVHDAAHDPRFAALAPCLVRQITKYLEHLHGLVAIQPRLESHVRAVLAGRKPLLFGIDKDANPTPLTMATWRRTLPEEWTEQPLNWGRVWIRTRGVEAGLSPEWASVQLGHLEAVGYPFSNASPTAPAAAITMIAPHLEALARSMGWRVRSGLPTNADAKGIRDLPPLQSWSTVVADHQADARAQVRQWRKGQLAETAIYRRQAEQDVLSHPILIERRIDKAYRDQVEGRAVQPLQLEEAEALRDTLFEAADDDVALGIARSRALRRVLHRVNKWLGITGQDPGALGTFRRPLDNAFVPGMMHAVRQVDALRRHAAALGSAGPGDWRDFPRACARVAYVLAVFGYLDDPDQIEGVIRHRESCKGPANLSDVVLVPWGDRPEQVVALRNLAAVALARLARRYVGQSMPDRKTLSAALAEFLPDWELPIGRPRPPELLVMLCETVGVANRFELSPAARFALGTKSGATNACITDQLALIDGDPVGTIPRMELDGDADADAGSAGPLPSVIGARANARSQYLALCRTLPSTGATLALPLTQVTVPASQLFQAGTRRQVIAEVDALLAQSRPETVLRPVVRMLAMWTRQMLVEGTAAQRNPADKTVNTYLTRIGGTLVELLGNSSLADLDDVDLSETYQAAILAGGSNRTQAASAILEFHRCSQRHFDMPDADLDEVRSHLRNSTQSVDARLILPQERVAILDNALARARDGTGRTPEDVRVYRQAAVAMPLYAWGGARRAEILGLRLGDVWSVGEQAGIRVRRNRSRRLKTAAARRTLLFDSPRQRGVSHTLEWIGIDGLRSAPWQRARAYIFSPAGEPMAVEGRDAIARTCVELVREVTSRGRERLHRLRHLVAFERTMPLFLDDVDSVWLQGCGIAVPTPPGPQVVLPRDLMERVVTLGHVDWRTTIRSYLHLPWLMRSRQDRALADTYMHRREVAFAMGVSLPAVDKITQQTKHLAPALAWLAHVRTTRQVPLAPAPTDPVGATVRTQWTSHELDALFRMADRLGGLESAARVYGATAADVTAIRRHVSIVERRMGRALFRDRETRELLDGPLRVLKRQDSALLDAFFAWFDTLLGDEREGALQLLESMVETMSAVDRDGIVGETSALYGFVRMWEQVAPTRIRLEVTNMGHAHAKLRACRRNTDDLADFGNETRLDGVVRRAIATAWIASRLGALGVASAFSPPHPRSAQVGTADTGP</sequence>
<proteinExistence type="predicted"/>
<dbReference type="Gene3D" id="1.10.443.10">
    <property type="entry name" value="Intergrase catalytic core"/>
    <property type="match status" value="1"/>
</dbReference>
<dbReference type="eggNOG" id="COG0582">
    <property type="taxonomic scope" value="Bacteria"/>
</dbReference>
<dbReference type="GO" id="GO:0003677">
    <property type="term" value="F:DNA binding"/>
    <property type="evidence" value="ECO:0007669"/>
    <property type="project" value="InterPro"/>
</dbReference>
<organism evidence="2 3">
    <name type="scientific">Lysobacter arseniciresistens ZS79</name>
    <dbReference type="NCBI Taxonomy" id="913325"/>
    <lineage>
        <taxon>Bacteria</taxon>
        <taxon>Pseudomonadati</taxon>
        <taxon>Pseudomonadota</taxon>
        <taxon>Gammaproteobacteria</taxon>
        <taxon>Lysobacterales</taxon>
        <taxon>Lysobacteraceae</taxon>
        <taxon>Novilysobacter</taxon>
    </lineage>
</organism>
<dbReference type="GO" id="GO:0015074">
    <property type="term" value="P:DNA integration"/>
    <property type="evidence" value="ECO:0007669"/>
    <property type="project" value="InterPro"/>
</dbReference>
<name>A0A0A0F0Y1_9GAMM</name>
<evidence type="ECO:0008006" key="4">
    <source>
        <dbReference type="Google" id="ProtNLM"/>
    </source>
</evidence>
<keyword evidence="1" id="KW-0233">DNA recombination</keyword>
<evidence type="ECO:0000313" key="2">
    <source>
        <dbReference type="EMBL" id="KGM56816.1"/>
    </source>
</evidence>
<dbReference type="Proteomes" id="UP000029989">
    <property type="component" value="Unassembled WGS sequence"/>
</dbReference>
<dbReference type="InterPro" id="IPR013762">
    <property type="entry name" value="Integrase-like_cat_sf"/>
</dbReference>